<sequence>MYPNLLSAMKEHHITEKDIAKVINIPYTTVRDRTRGKYSFTFEQALLIKKKLFPGYQIETLFKTEFIREWKND</sequence>
<accession>A0A2T4SUD7</accession>
<dbReference type="Proteomes" id="UP000283576">
    <property type="component" value="Unassembled WGS sequence"/>
</dbReference>
<comment type="caution">
    <text evidence="1">The sequence shown here is derived from an EMBL/GenBank/DDBJ whole genome shotgun (WGS) entry which is preliminary data.</text>
</comment>
<dbReference type="InterPro" id="IPR010982">
    <property type="entry name" value="Lambda_DNA-bd_dom_sf"/>
</dbReference>
<gene>
    <name evidence="1" type="ORF">BUZ01_13640</name>
</gene>
<protein>
    <submittedName>
        <fullName evidence="1">XRE family transcriptional regulator</fullName>
    </submittedName>
</protein>
<dbReference type="RefSeq" id="WP_107590263.1">
    <property type="nucleotide sequence ID" value="NZ_JAIEXQ010000002.1"/>
</dbReference>
<proteinExistence type="predicted"/>
<reference evidence="1 2" key="1">
    <citation type="journal article" date="2016" name="Front. Microbiol.">
        <title>Comprehensive Phylogenetic Analysis of Bovine Non-aureus Staphylococci Species Based on Whole-Genome Sequencing.</title>
        <authorList>
            <person name="Naushad S."/>
            <person name="Barkema H.W."/>
            <person name="Luby C."/>
            <person name="Condas L.A."/>
            <person name="Nobrega D.B."/>
            <person name="Carson D.A."/>
            <person name="De Buck J."/>
        </authorList>
    </citation>
    <scope>NUCLEOTIDE SEQUENCE [LARGE SCALE GENOMIC DNA]</scope>
    <source>
        <strain evidence="1 2">SNUC 1388</strain>
    </source>
</reference>
<evidence type="ECO:0000313" key="2">
    <source>
        <dbReference type="Proteomes" id="UP000283576"/>
    </source>
</evidence>
<dbReference type="AlphaFoldDB" id="A0A2T4SUD7"/>
<evidence type="ECO:0000313" key="1">
    <source>
        <dbReference type="EMBL" id="RIL41051.1"/>
    </source>
</evidence>
<dbReference type="SUPFAM" id="SSF47413">
    <property type="entry name" value="lambda repressor-like DNA-binding domains"/>
    <property type="match status" value="1"/>
</dbReference>
<dbReference type="EMBL" id="QXRZ01000017">
    <property type="protein sequence ID" value="RIL41051.1"/>
    <property type="molecule type" value="Genomic_DNA"/>
</dbReference>
<dbReference type="GO" id="GO:0003677">
    <property type="term" value="F:DNA binding"/>
    <property type="evidence" value="ECO:0007669"/>
    <property type="project" value="InterPro"/>
</dbReference>
<organism evidence="1 2">
    <name type="scientific">Staphylococcus gallinarum</name>
    <dbReference type="NCBI Taxonomy" id="1293"/>
    <lineage>
        <taxon>Bacteria</taxon>
        <taxon>Bacillati</taxon>
        <taxon>Bacillota</taxon>
        <taxon>Bacilli</taxon>
        <taxon>Bacillales</taxon>
        <taxon>Staphylococcaceae</taxon>
        <taxon>Staphylococcus</taxon>
    </lineage>
</organism>
<name>A0A2T4SUD7_STAGA</name>